<evidence type="ECO:0000313" key="2">
    <source>
        <dbReference type="Proteomes" id="UP001054945"/>
    </source>
</evidence>
<accession>A0AAV4RHG1</accession>
<dbReference type="AlphaFoldDB" id="A0AAV4RHG1"/>
<reference evidence="1 2" key="1">
    <citation type="submission" date="2021-06" db="EMBL/GenBank/DDBJ databases">
        <title>Caerostris extrusa draft genome.</title>
        <authorList>
            <person name="Kono N."/>
            <person name="Arakawa K."/>
        </authorList>
    </citation>
    <scope>NUCLEOTIDE SEQUENCE [LARGE SCALE GENOMIC DNA]</scope>
</reference>
<sequence>MEKAERAILLFGVVQIDRLKNDTEMCNIIHKRVDRRGGRAESKIWGFATYLIFGKIRPFKRRYSSAEIIIFGEGRCLGLCIKKGWGAALGEQNQ</sequence>
<gene>
    <name evidence="1" type="ORF">CEXT_542741</name>
</gene>
<keyword evidence="2" id="KW-1185">Reference proteome</keyword>
<dbReference type="Proteomes" id="UP001054945">
    <property type="component" value="Unassembled WGS sequence"/>
</dbReference>
<name>A0AAV4RHG1_CAEEX</name>
<evidence type="ECO:0000313" key="1">
    <source>
        <dbReference type="EMBL" id="GIY21150.1"/>
    </source>
</evidence>
<dbReference type="EMBL" id="BPLR01007969">
    <property type="protein sequence ID" value="GIY21150.1"/>
    <property type="molecule type" value="Genomic_DNA"/>
</dbReference>
<proteinExistence type="predicted"/>
<comment type="caution">
    <text evidence="1">The sequence shown here is derived from an EMBL/GenBank/DDBJ whole genome shotgun (WGS) entry which is preliminary data.</text>
</comment>
<organism evidence="1 2">
    <name type="scientific">Caerostris extrusa</name>
    <name type="common">Bark spider</name>
    <name type="synonym">Caerostris bankana</name>
    <dbReference type="NCBI Taxonomy" id="172846"/>
    <lineage>
        <taxon>Eukaryota</taxon>
        <taxon>Metazoa</taxon>
        <taxon>Ecdysozoa</taxon>
        <taxon>Arthropoda</taxon>
        <taxon>Chelicerata</taxon>
        <taxon>Arachnida</taxon>
        <taxon>Araneae</taxon>
        <taxon>Araneomorphae</taxon>
        <taxon>Entelegynae</taxon>
        <taxon>Araneoidea</taxon>
        <taxon>Araneidae</taxon>
        <taxon>Caerostris</taxon>
    </lineage>
</organism>
<protein>
    <submittedName>
        <fullName evidence="1">Uncharacterized protein</fullName>
    </submittedName>
</protein>